<proteinExistence type="predicted"/>
<organism evidence="1 2">
    <name type="scientific">Ovis aries</name>
    <name type="common">Sheep</name>
    <dbReference type="NCBI Taxonomy" id="9940"/>
    <lineage>
        <taxon>Eukaryota</taxon>
        <taxon>Metazoa</taxon>
        <taxon>Chordata</taxon>
        <taxon>Craniata</taxon>
        <taxon>Vertebrata</taxon>
        <taxon>Euteleostomi</taxon>
        <taxon>Mammalia</taxon>
        <taxon>Eutheria</taxon>
        <taxon>Laurasiatheria</taxon>
        <taxon>Artiodactyla</taxon>
        <taxon>Ruminantia</taxon>
        <taxon>Pecora</taxon>
        <taxon>Bovidae</taxon>
        <taxon>Caprinae</taxon>
        <taxon>Ovis</taxon>
    </lineage>
</organism>
<sequence>MLAWPEESPSRQASQAANTTCQAPFLWAVGPAPALTLNALDTLNPAVILRGERGELPEDGVPPSGYAQTPTPLLRRGPCMGPLVNPGDTSQHQASTVHSEVLPALQDQFFSLPPPTSCVLTPRGC</sequence>
<evidence type="ECO:0000313" key="1">
    <source>
        <dbReference type="EMBL" id="KAG5202523.1"/>
    </source>
</evidence>
<comment type="caution">
    <text evidence="1">The sequence shown here is derived from an EMBL/GenBank/DDBJ whole genome shotgun (WGS) entry which is preliminary data.</text>
</comment>
<gene>
    <name evidence="1" type="ORF">JEQ12_003913</name>
</gene>
<dbReference type="Proteomes" id="UP000664991">
    <property type="component" value="Unassembled WGS sequence"/>
</dbReference>
<dbReference type="AlphaFoldDB" id="A0A836A3Y2"/>
<accession>A0A836A3Y2</accession>
<name>A0A836A3Y2_SHEEP</name>
<reference evidence="1 2" key="1">
    <citation type="submission" date="2020-12" db="EMBL/GenBank/DDBJ databases">
        <title>De novo assembly of Tibetan sheep genome.</title>
        <authorList>
            <person name="Li X."/>
        </authorList>
    </citation>
    <scope>NUCLEOTIDE SEQUENCE [LARGE SCALE GENOMIC DNA]</scope>
    <source>
        <tissue evidence="1">Heart</tissue>
    </source>
</reference>
<dbReference type="EMBL" id="JAEMGP010000012">
    <property type="protein sequence ID" value="KAG5202523.1"/>
    <property type="molecule type" value="Genomic_DNA"/>
</dbReference>
<evidence type="ECO:0000313" key="2">
    <source>
        <dbReference type="Proteomes" id="UP000664991"/>
    </source>
</evidence>
<protein>
    <submittedName>
        <fullName evidence="1">Uncharacterized protein</fullName>
    </submittedName>
</protein>